<feature type="transmembrane region" description="Helical" evidence="2">
    <location>
        <begin position="236"/>
        <end position="258"/>
    </location>
</feature>
<name>A0ABR3EVY1_9AGAR</name>
<comment type="caution">
    <text evidence="3">The sequence shown here is derived from an EMBL/GenBank/DDBJ whole genome shotgun (WGS) entry which is preliminary data.</text>
</comment>
<reference evidence="3 4" key="1">
    <citation type="submission" date="2024-02" db="EMBL/GenBank/DDBJ databases">
        <title>A draft genome for the cacao thread blight pathogen Marasmius crinis-equi.</title>
        <authorList>
            <person name="Cohen S.P."/>
            <person name="Baruah I.K."/>
            <person name="Amoako-Attah I."/>
            <person name="Bukari Y."/>
            <person name="Meinhardt L.W."/>
            <person name="Bailey B.A."/>
        </authorList>
    </citation>
    <scope>NUCLEOTIDE SEQUENCE [LARGE SCALE GENOMIC DNA]</scope>
    <source>
        <strain evidence="3 4">GH-76</strain>
    </source>
</reference>
<gene>
    <name evidence="3" type="ORF">V5O48_015041</name>
</gene>
<sequence>MGTLQAYNAYGDGDFLEFAQDEWNRGLPAVLKDSDISAQNASDRNLILASASACKVLLMLTKPQKDNKTVGVTSSATSPTYPYNTGSAIHALSLVASLTLNASAMLLLHDIIAGATSFGAWHDRLGILSVVDNGESRAHIIRGYTVLYKGTNIPSDLKSYLKSYISNQACYNAVTQISLEAGRNIYGPTWDVPTIAEFNPQAQAAAISALLGGTALESDESSDSGQALASAAKGTVAGGVVGGVLAIGLIIGGVWFYLWKRRQERKSFASKMAASPFHLPPVSGRFKEPDGLEKNHRLNPSHGTIHNGSEVTHNALPATTQTVEVTVQDLVLAVNRRLQREQMRNGGGWESQERPPQYPGNEQIGRV</sequence>
<evidence type="ECO:0000313" key="3">
    <source>
        <dbReference type="EMBL" id="KAL0566956.1"/>
    </source>
</evidence>
<dbReference type="EMBL" id="JBAHYK010001722">
    <property type="protein sequence ID" value="KAL0566956.1"/>
    <property type="molecule type" value="Genomic_DNA"/>
</dbReference>
<evidence type="ECO:0000313" key="4">
    <source>
        <dbReference type="Proteomes" id="UP001465976"/>
    </source>
</evidence>
<evidence type="ECO:0000256" key="1">
    <source>
        <dbReference type="SAM" id="MobiDB-lite"/>
    </source>
</evidence>
<accession>A0ABR3EVY1</accession>
<protein>
    <submittedName>
        <fullName evidence="3">Uncharacterized protein</fullName>
    </submittedName>
</protein>
<evidence type="ECO:0000256" key="2">
    <source>
        <dbReference type="SAM" id="Phobius"/>
    </source>
</evidence>
<keyword evidence="2" id="KW-0472">Membrane</keyword>
<organism evidence="3 4">
    <name type="scientific">Marasmius crinis-equi</name>
    <dbReference type="NCBI Taxonomy" id="585013"/>
    <lineage>
        <taxon>Eukaryota</taxon>
        <taxon>Fungi</taxon>
        <taxon>Dikarya</taxon>
        <taxon>Basidiomycota</taxon>
        <taxon>Agaricomycotina</taxon>
        <taxon>Agaricomycetes</taxon>
        <taxon>Agaricomycetidae</taxon>
        <taxon>Agaricales</taxon>
        <taxon>Marasmiineae</taxon>
        <taxon>Marasmiaceae</taxon>
        <taxon>Marasmius</taxon>
    </lineage>
</organism>
<keyword evidence="4" id="KW-1185">Reference proteome</keyword>
<keyword evidence="2" id="KW-0812">Transmembrane</keyword>
<dbReference type="Proteomes" id="UP001465976">
    <property type="component" value="Unassembled WGS sequence"/>
</dbReference>
<proteinExistence type="predicted"/>
<feature type="region of interest" description="Disordered" evidence="1">
    <location>
        <begin position="342"/>
        <end position="367"/>
    </location>
</feature>
<keyword evidence="2" id="KW-1133">Transmembrane helix</keyword>